<name>A0A1G4IYI9_9SACH</name>
<keyword evidence="3 5" id="KW-1133">Transmembrane helix</keyword>
<reference evidence="10" key="1">
    <citation type="submission" date="2016-03" db="EMBL/GenBank/DDBJ databases">
        <authorList>
            <person name="Devillers Hugo."/>
        </authorList>
    </citation>
    <scope>NUCLEOTIDE SEQUENCE [LARGE SCALE GENOMIC DNA]</scope>
</reference>
<organism evidence="9 10">
    <name type="scientific">Lachancea nothofagi CBS 11611</name>
    <dbReference type="NCBI Taxonomy" id="1266666"/>
    <lineage>
        <taxon>Eukaryota</taxon>
        <taxon>Fungi</taxon>
        <taxon>Dikarya</taxon>
        <taxon>Ascomycota</taxon>
        <taxon>Saccharomycotina</taxon>
        <taxon>Saccharomycetes</taxon>
        <taxon>Saccharomycetales</taxon>
        <taxon>Saccharomycetaceae</taxon>
        <taxon>Lachancea</taxon>
    </lineage>
</organism>
<protein>
    <submittedName>
        <fullName evidence="9">LANO_0B05688g1_1</fullName>
    </submittedName>
</protein>
<dbReference type="Pfam" id="PF12430">
    <property type="entry name" value="ABA_GPCR"/>
    <property type="match status" value="1"/>
</dbReference>
<dbReference type="PANTHER" id="PTHR15948">
    <property type="entry name" value="G-PROTEIN COUPLED RECEPTOR 89-RELATED"/>
    <property type="match status" value="1"/>
</dbReference>
<evidence type="ECO:0000256" key="6">
    <source>
        <dbReference type="SAM" id="SignalP"/>
    </source>
</evidence>
<feature type="transmembrane region" description="Helical" evidence="5">
    <location>
        <begin position="188"/>
        <end position="212"/>
    </location>
</feature>
<dbReference type="InterPro" id="IPR025969">
    <property type="entry name" value="ABA_GPCR_dom"/>
</dbReference>
<dbReference type="Pfam" id="PF12537">
    <property type="entry name" value="GPHR_N"/>
    <property type="match status" value="1"/>
</dbReference>
<feature type="transmembrane region" description="Helical" evidence="5">
    <location>
        <begin position="77"/>
        <end position="101"/>
    </location>
</feature>
<dbReference type="OrthoDB" id="264392at2759"/>
<keyword evidence="6" id="KW-0732">Signal</keyword>
<feature type="domain" description="Abscisic acid G-protein coupled receptor-like" evidence="7">
    <location>
        <begin position="300"/>
        <end position="525"/>
    </location>
</feature>
<dbReference type="PANTHER" id="PTHR15948:SF0">
    <property type="entry name" value="GOLGI PH REGULATOR A-RELATED"/>
    <property type="match status" value="1"/>
</dbReference>
<feature type="transmembrane region" description="Helical" evidence="5">
    <location>
        <begin position="391"/>
        <end position="416"/>
    </location>
</feature>
<evidence type="ECO:0000259" key="7">
    <source>
        <dbReference type="Pfam" id="PF12430"/>
    </source>
</evidence>
<keyword evidence="2 5" id="KW-0812">Transmembrane</keyword>
<feature type="signal peptide" evidence="6">
    <location>
        <begin position="1"/>
        <end position="23"/>
    </location>
</feature>
<proteinExistence type="predicted"/>
<dbReference type="Proteomes" id="UP000189911">
    <property type="component" value="Chromosome B"/>
</dbReference>
<feature type="transmembrane region" description="Helical" evidence="5">
    <location>
        <begin position="310"/>
        <end position="332"/>
    </location>
</feature>
<gene>
    <name evidence="9" type="ORF">LANO_0B05688G</name>
</gene>
<feature type="transmembrane region" description="Helical" evidence="5">
    <location>
        <begin position="113"/>
        <end position="142"/>
    </location>
</feature>
<sequence length="529" mass="59283">MLANDLTLLVILSASSIATFKLCNEILWYKAQHVFDLGGSTSKNEIMDLNVFKEHEFGFLVKFCSQFSLSSQRVTRFFRILFASTFSLCLVAVELTLWQIVTAGNNSQEEPGFVAMAWLVVSVTLALNLILVQPFLILLSILNKFYGDKLGIEYLTMISSALILAWILALSTLNWGPFHYSSSLLTKLSMIGVSIMAILSGIASMSTPYYVFQFLWHKHDKESVQYISSSIPVLLLDEVVLLEKKHECEMKIQESLVILRKLDQQPGGSDSILRQQLIDQISKYQLELAKLEPVTRDPKNIRLLKRGFQLVFLIYCMYKLIVTFVSRIPAIINHSIKYPADYTYQFFEASNGSGSASGDPLAVTLSKVTNFLFFRFQDQLEKDSLTKQVSLLLSLSLFGCSVSTVITTVSFLTTLLPLRLQILALKTIQENTSSDILPTSNKQKYRNHKNPSVIKNLLISELTGVYVTATILMVRSNLPTGVAQQLNEMLGEKFGVSDITLQVWFDKVFAVSALLSLIGIKVAERTAAP</sequence>
<dbReference type="GO" id="GO:0016020">
    <property type="term" value="C:membrane"/>
    <property type="evidence" value="ECO:0007669"/>
    <property type="project" value="UniProtKB-SubCell"/>
</dbReference>
<dbReference type="EMBL" id="LT598450">
    <property type="protein sequence ID" value="SCU82278.1"/>
    <property type="molecule type" value="Genomic_DNA"/>
</dbReference>
<comment type="subcellular location">
    <subcellularLocation>
        <location evidence="1">Membrane</location>
        <topology evidence="1">Multi-pass membrane protein</topology>
    </subcellularLocation>
</comment>
<keyword evidence="4 5" id="KW-0472">Membrane</keyword>
<evidence type="ECO:0000256" key="2">
    <source>
        <dbReference type="ARBA" id="ARBA00022692"/>
    </source>
</evidence>
<dbReference type="InterPro" id="IPR022535">
    <property type="entry name" value="Golgi_pH-regulator_cons_dom"/>
</dbReference>
<dbReference type="InterPro" id="IPR015672">
    <property type="entry name" value="GPHR/GTG"/>
</dbReference>
<evidence type="ECO:0000256" key="1">
    <source>
        <dbReference type="ARBA" id="ARBA00004141"/>
    </source>
</evidence>
<evidence type="ECO:0000256" key="4">
    <source>
        <dbReference type="ARBA" id="ARBA00023136"/>
    </source>
</evidence>
<dbReference type="AlphaFoldDB" id="A0A1G4IYI9"/>
<feature type="chain" id="PRO_5009235850" evidence="6">
    <location>
        <begin position="24"/>
        <end position="529"/>
    </location>
</feature>
<accession>A0A1G4IYI9</accession>
<evidence type="ECO:0000313" key="10">
    <source>
        <dbReference type="Proteomes" id="UP000189911"/>
    </source>
</evidence>
<evidence type="ECO:0000256" key="3">
    <source>
        <dbReference type="ARBA" id="ARBA00022989"/>
    </source>
</evidence>
<evidence type="ECO:0000259" key="8">
    <source>
        <dbReference type="Pfam" id="PF12537"/>
    </source>
</evidence>
<feature type="transmembrane region" description="Helical" evidence="5">
    <location>
        <begin position="154"/>
        <end position="176"/>
    </location>
</feature>
<evidence type="ECO:0000313" key="9">
    <source>
        <dbReference type="EMBL" id="SCU82278.1"/>
    </source>
</evidence>
<evidence type="ECO:0000256" key="5">
    <source>
        <dbReference type="SAM" id="Phobius"/>
    </source>
</evidence>
<feature type="domain" description="Golgi pH regulator conserved" evidence="8">
    <location>
        <begin position="178"/>
        <end position="247"/>
    </location>
</feature>
<keyword evidence="10" id="KW-1185">Reference proteome</keyword>